<dbReference type="PROSITE" id="PS51450">
    <property type="entry name" value="LRR"/>
    <property type="match status" value="2"/>
</dbReference>
<feature type="chain" id="PRO_5020458470" evidence="12">
    <location>
        <begin position="29"/>
        <end position="884"/>
    </location>
</feature>
<evidence type="ECO:0000256" key="7">
    <source>
        <dbReference type="ARBA" id="ARBA00022737"/>
    </source>
</evidence>
<name>A0A4S4ELI3_CAMSN</name>
<dbReference type="GO" id="GO:0005886">
    <property type="term" value="C:plasma membrane"/>
    <property type="evidence" value="ECO:0007669"/>
    <property type="project" value="UniProtKB-SubCell"/>
</dbReference>
<dbReference type="Pfam" id="PF23598">
    <property type="entry name" value="LRR_14"/>
    <property type="match status" value="1"/>
</dbReference>
<keyword evidence="7" id="KW-0677">Repeat</keyword>
<dbReference type="PANTHER" id="PTHR48061:SF46">
    <property type="entry name" value="LEUCINE-RICH REPEAT-CONTAINING N-TERMINAL PLANT-TYPE DOMAIN-CONTAINING PROTEIN"/>
    <property type="match status" value="1"/>
</dbReference>
<evidence type="ECO:0000313" key="15">
    <source>
        <dbReference type="EMBL" id="THG16975.1"/>
    </source>
</evidence>
<evidence type="ECO:0000256" key="10">
    <source>
        <dbReference type="ARBA" id="ARBA00023180"/>
    </source>
</evidence>
<feature type="domain" description="Leucine-rich repeat-containing N-terminal plant-type" evidence="13">
    <location>
        <begin position="32"/>
        <end position="80"/>
    </location>
</feature>
<keyword evidence="10" id="KW-0325">Glycoprotein</keyword>
<dbReference type="Pfam" id="PF13855">
    <property type="entry name" value="LRR_8"/>
    <property type="match status" value="1"/>
</dbReference>
<dbReference type="InterPro" id="IPR001611">
    <property type="entry name" value="Leu-rich_rpt"/>
</dbReference>
<organism evidence="15 16">
    <name type="scientific">Camellia sinensis var. sinensis</name>
    <name type="common">China tea</name>
    <dbReference type="NCBI Taxonomy" id="542762"/>
    <lineage>
        <taxon>Eukaryota</taxon>
        <taxon>Viridiplantae</taxon>
        <taxon>Streptophyta</taxon>
        <taxon>Embryophyta</taxon>
        <taxon>Tracheophyta</taxon>
        <taxon>Spermatophyta</taxon>
        <taxon>Magnoliopsida</taxon>
        <taxon>eudicotyledons</taxon>
        <taxon>Gunneridae</taxon>
        <taxon>Pentapetalae</taxon>
        <taxon>asterids</taxon>
        <taxon>Ericales</taxon>
        <taxon>Theaceae</taxon>
        <taxon>Camellia</taxon>
    </lineage>
</organism>
<keyword evidence="3" id="KW-1003">Cell membrane</keyword>
<reference evidence="15 16" key="1">
    <citation type="journal article" date="2018" name="Proc. Natl. Acad. Sci. U.S.A.">
        <title>Draft genome sequence of Camellia sinensis var. sinensis provides insights into the evolution of the tea genome and tea quality.</title>
        <authorList>
            <person name="Wei C."/>
            <person name="Yang H."/>
            <person name="Wang S."/>
            <person name="Zhao J."/>
            <person name="Liu C."/>
            <person name="Gao L."/>
            <person name="Xia E."/>
            <person name="Lu Y."/>
            <person name="Tai Y."/>
            <person name="She G."/>
            <person name="Sun J."/>
            <person name="Cao H."/>
            <person name="Tong W."/>
            <person name="Gao Q."/>
            <person name="Li Y."/>
            <person name="Deng W."/>
            <person name="Jiang X."/>
            <person name="Wang W."/>
            <person name="Chen Q."/>
            <person name="Zhang S."/>
            <person name="Li H."/>
            <person name="Wu J."/>
            <person name="Wang P."/>
            <person name="Li P."/>
            <person name="Shi C."/>
            <person name="Zheng F."/>
            <person name="Jian J."/>
            <person name="Huang B."/>
            <person name="Shan D."/>
            <person name="Shi M."/>
            <person name="Fang C."/>
            <person name="Yue Y."/>
            <person name="Li F."/>
            <person name="Li D."/>
            <person name="Wei S."/>
            <person name="Han B."/>
            <person name="Jiang C."/>
            <person name="Yin Y."/>
            <person name="Xia T."/>
            <person name="Zhang Z."/>
            <person name="Bennetzen J.L."/>
            <person name="Zhao S."/>
            <person name="Wan X."/>
        </authorList>
    </citation>
    <scope>NUCLEOTIDE SEQUENCE [LARGE SCALE GENOMIC DNA]</scope>
    <source>
        <strain evidence="16">cv. Shuchazao</strain>
        <tissue evidence="15">Leaf</tissue>
    </source>
</reference>
<sequence>MGFLLSNYQLTICILLYSLIFCFSSSSAHLCHNDESTTLLQFKQSFSFNCSACNCYRNGLYTDNWKEGTDCCAWDGITCDNTTAHVTGLDLNCKCLYGTIHPNSSLFNLVHLQHLDLSYNNFNHSQILPSFGRFTNLTHLDLSVSYLSGPIQGNRELTGKLASFINGTLRHLRHLGSLDLSEIDLTGELPNSIGQLVYLEELHLSDCNLFGTIPTSLGNLTRLIWLALRGNKLINGQFPSSIGHLKNLERLHLGDCNFSGTIPRWLTNLTRLTLLDLSYNNFEGPIPQLFSNFLQRQSIDFSNNQLTGPISSSITGLPNLHYLGLGSNSINGTIPSSLFHLANFSQLRAIDFSNNQLTGPISSSITGLPNLQSLYLGSNSINGTIPPSLFHLVNLTYLDLSSNNLSETVELDSFAKLEYLDSLDLSDSGLSLTTTNPTPSSFRNIRTLRLSSCNINKISEFLKTRMELLEVLDLSNNHLNEELNPLCNLHSLKTLDLSNNQLTGLIPTCLGNFNGNLTWLNLQRNNFHGSIPQTLGYASMLQELDISHNGLQGVLPRSLANCTNLEILNLGHNFIEDAFPFWLENLPQLKIIVLRDNKFHGPIEQPRKRLAFTNLHIIDMSHNEFTGTLPSEYFESMHSMMMDYEDKSSLNYMGVGYGYYSVTIMNKGLEMTLVRIITIFKAVDFSHNKFDGKIPISIGILKALRVLNFSRNGFTGPIPLSLSNLTELESLGLSQNKLSGEIPQQLTSLTFLEVFDVSQNNLTGIIPRGRQFETFSNTSYEGNLGLCGFPLSKNCGNVQIAESPTLPSSFSHNFKFKFDGFGWEAVLMGYGCGVLLGLLIGNCIIRRKEEWLVRIFGVKMCQHGKRSKKVWKKIAHAKSIINCL</sequence>
<feature type="domain" description="Disease resistance R13L4/SHOC-2-like LRR" evidence="14">
    <location>
        <begin position="167"/>
        <end position="281"/>
    </location>
</feature>
<evidence type="ECO:0000256" key="5">
    <source>
        <dbReference type="ARBA" id="ARBA00022692"/>
    </source>
</evidence>
<keyword evidence="6 12" id="KW-0732">Signal</keyword>
<dbReference type="GO" id="GO:0006952">
    <property type="term" value="P:defense response"/>
    <property type="evidence" value="ECO:0007669"/>
    <property type="project" value="UniProtKB-ARBA"/>
</dbReference>
<dbReference type="FunFam" id="3.80.10.10:FF:000041">
    <property type="entry name" value="LRR receptor-like serine/threonine-protein kinase ERECTA"/>
    <property type="match status" value="1"/>
</dbReference>
<feature type="transmembrane region" description="Helical" evidence="11">
    <location>
        <begin position="821"/>
        <end position="845"/>
    </location>
</feature>
<evidence type="ECO:0000256" key="4">
    <source>
        <dbReference type="ARBA" id="ARBA00022614"/>
    </source>
</evidence>
<evidence type="ECO:0000256" key="11">
    <source>
        <dbReference type="SAM" id="Phobius"/>
    </source>
</evidence>
<dbReference type="EMBL" id="SDRB02003751">
    <property type="protein sequence ID" value="THG16975.1"/>
    <property type="molecule type" value="Genomic_DNA"/>
</dbReference>
<evidence type="ECO:0000256" key="3">
    <source>
        <dbReference type="ARBA" id="ARBA00022475"/>
    </source>
</evidence>
<dbReference type="SUPFAM" id="SSF52058">
    <property type="entry name" value="L domain-like"/>
    <property type="match status" value="1"/>
</dbReference>
<feature type="signal peptide" evidence="12">
    <location>
        <begin position="1"/>
        <end position="28"/>
    </location>
</feature>
<dbReference type="Gene3D" id="3.80.10.10">
    <property type="entry name" value="Ribonuclease Inhibitor"/>
    <property type="match status" value="5"/>
</dbReference>
<dbReference type="SMART" id="SM00365">
    <property type="entry name" value="LRR_SD22"/>
    <property type="match status" value="5"/>
</dbReference>
<dbReference type="Pfam" id="PF12799">
    <property type="entry name" value="LRR_4"/>
    <property type="match status" value="1"/>
</dbReference>
<dbReference type="PRINTS" id="PR00019">
    <property type="entry name" value="LEURICHRPT"/>
</dbReference>
<keyword evidence="8 11" id="KW-1133">Transmembrane helix</keyword>
<evidence type="ECO:0000256" key="12">
    <source>
        <dbReference type="SAM" id="SignalP"/>
    </source>
</evidence>
<dbReference type="InterPro" id="IPR025875">
    <property type="entry name" value="Leu-rich_rpt_4"/>
</dbReference>
<dbReference type="GO" id="GO:0051707">
    <property type="term" value="P:response to other organism"/>
    <property type="evidence" value="ECO:0007669"/>
    <property type="project" value="UniProtKB-ARBA"/>
</dbReference>
<keyword evidence="5 11" id="KW-0812">Transmembrane</keyword>
<keyword evidence="16" id="KW-1185">Reference proteome</keyword>
<dbReference type="InterPro" id="IPR013210">
    <property type="entry name" value="LRR_N_plant-typ"/>
</dbReference>
<evidence type="ECO:0000259" key="13">
    <source>
        <dbReference type="Pfam" id="PF08263"/>
    </source>
</evidence>
<dbReference type="FunFam" id="3.80.10.10:FF:000095">
    <property type="entry name" value="LRR receptor-like serine/threonine-protein kinase GSO1"/>
    <property type="match status" value="1"/>
</dbReference>
<evidence type="ECO:0000313" key="16">
    <source>
        <dbReference type="Proteomes" id="UP000306102"/>
    </source>
</evidence>
<dbReference type="STRING" id="542762.A0A4S4ELI3"/>
<dbReference type="InterPro" id="IPR032675">
    <property type="entry name" value="LRR_dom_sf"/>
</dbReference>
<dbReference type="SMART" id="SM00369">
    <property type="entry name" value="LRR_TYP"/>
    <property type="match status" value="10"/>
</dbReference>
<keyword evidence="4" id="KW-0433">Leucine-rich repeat</keyword>
<evidence type="ECO:0000256" key="2">
    <source>
        <dbReference type="ARBA" id="ARBA00009592"/>
    </source>
</evidence>
<dbReference type="InterPro" id="IPR046956">
    <property type="entry name" value="RLP23-like"/>
</dbReference>
<evidence type="ECO:0000259" key="14">
    <source>
        <dbReference type="Pfam" id="PF23598"/>
    </source>
</evidence>
<dbReference type="SUPFAM" id="SSF52047">
    <property type="entry name" value="RNI-like"/>
    <property type="match status" value="2"/>
</dbReference>
<dbReference type="PANTHER" id="PTHR48061">
    <property type="entry name" value="LEUCINE-RICH REPEAT RECEPTOR PROTEIN KINASE EMS1-LIKE-RELATED"/>
    <property type="match status" value="1"/>
</dbReference>
<comment type="similarity">
    <text evidence="2">Belongs to the RLP family.</text>
</comment>
<dbReference type="Proteomes" id="UP000306102">
    <property type="component" value="Unassembled WGS sequence"/>
</dbReference>
<dbReference type="Pfam" id="PF00560">
    <property type="entry name" value="LRR_1"/>
    <property type="match status" value="9"/>
</dbReference>
<accession>A0A4S4ELI3</accession>
<proteinExistence type="inferred from homology"/>
<gene>
    <name evidence="15" type="ORF">TEA_021980</name>
</gene>
<dbReference type="InterPro" id="IPR003591">
    <property type="entry name" value="Leu-rich_rpt_typical-subtyp"/>
</dbReference>
<comment type="caution">
    <text evidence="15">The sequence shown here is derived from an EMBL/GenBank/DDBJ whole genome shotgun (WGS) entry which is preliminary data.</text>
</comment>
<evidence type="ECO:0000256" key="1">
    <source>
        <dbReference type="ARBA" id="ARBA00004251"/>
    </source>
</evidence>
<dbReference type="InterPro" id="IPR055414">
    <property type="entry name" value="LRR_R13L4/SHOC2-like"/>
</dbReference>
<protein>
    <submittedName>
        <fullName evidence="15">Uncharacterized protein</fullName>
    </submittedName>
</protein>
<keyword evidence="9 11" id="KW-0472">Membrane</keyword>
<comment type="subcellular location">
    <subcellularLocation>
        <location evidence="1">Cell membrane</location>
        <topology evidence="1">Single-pass type I membrane protein</topology>
    </subcellularLocation>
</comment>
<dbReference type="FunFam" id="3.80.10.10:FF:000111">
    <property type="entry name" value="LRR receptor-like serine/threonine-protein kinase ERECTA"/>
    <property type="match status" value="1"/>
</dbReference>
<evidence type="ECO:0000256" key="9">
    <source>
        <dbReference type="ARBA" id="ARBA00023136"/>
    </source>
</evidence>
<dbReference type="AlphaFoldDB" id="A0A4S4ELI3"/>
<evidence type="ECO:0000256" key="8">
    <source>
        <dbReference type="ARBA" id="ARBA00022989"/>
    </source>
</evidence>
<evidence type="ECO:0000256" key="6">
    <source>
        <dbReference type="ARBA" id="ARBA00022729"/>
    </source>
</evidence>
<dbReference type="Pfam" id="PF08263">
    <property type="entry name" value="LRRNT_2"/>
    <property type="match status" value="1"/>
</dbReference>